<comment type="caution">
    <text evidence="2">The sequence shown here is derived from an EMBL/GenBank/DDBJ whole genome shotgun (WGS) entry which is preliminary data.</text>
</comment>
<dbReference type="EMBL" id="JACEGB010000470">
    <property type="protein sequence ID" value="MBC1193545.1"/>
    <property type="molecule type" value="Genomic_DNA"/>
</dbReference>
<keyword evidence="2" id="KW-0808">Transferase</keyword>
<evidence type="ECO:0000313" key="2">
    <source>
        <dbReference type="EMBL" id="MBC1193545.1"/>
    </source>
</evidence>
<dbReference type="GO" id="GO:0003964">
    <property type="term" value="F:RNA-directed DNA polymerase activity"/>
    <property type="evidence" value="ECO:0007669"/>
    <property type="project" value="UniProtKB-KW"/>
</dbReference>
<dbReference type="Pfam" id="PF00078">
    <property type="entry name" value="RVT_1"/>
    <property type="match status" value="1"/>
</dbReference>
<gene>
    <name evidence="2" type="ORF">H0902_23215</name>
</gene>
<dbReference type="InterPro" id="IPR043502">
    <property type="entry name" value="DNA/RNA_pol_sf"/>
</dbReference>
<dbReference type="InterPro" id="IPR051083">
    <property type="entry name" value="GrpII_Intron_Splice-Mob/Def"/>
</dbReference>
<dbReference type="SUPFAM" id="SSF56672">
    <property type="entry name" value="DNA/RNA polymerases"/>
    <property type="match status" value="1"/>
</dbReference>
<name>A0A841UU87_MICAE</name>
<dbReference type="PROSITE" id="PS50878">
    <property type="entry name" value="RT_POL"/>
    <property type="match status" value="1"/>
</dbReference>
<dbReference type="Proteomes" id="UP000551499">
    <property type="component" value="Unassembled WGS sequence"/>
</dbReference>
<dbReference type="InterPro" id="IPR000477">
    <property type="entry name" value="RT_dom"/>
</dbReference>
<evidence type="ECO:0000313" key="3">
    <source>
        <dbReference type="Proteomes" id="UP000551499"/>
    </source>
</evidence>
<dbReference type="PANTHER" id="PTHR34047">
    <property type="entry name" value="NUCLEAR INTRON MATURASE 1, MITOCHONDRIAL-RELATED"/>
    <property type="match status" value="1"/>
</dbReference>
<protein>
    <submittedName>
        <fullName evidence="2">RNA-directed DNA polymerase</fullName>
    </submittedName>
</protein>
<keyword evidence="2" id="KW-0695">RNA-directed DNA polymerase</keyword>
<feature type="domain" description="Reverse transcriptase" evidence="1">
    <location>
        <begin position="1"/>
        <end position="320"/>
    </location>
</feature>
<evidence type="ECO:0000259" key="1">
    <source>
        <dbReference type="PROSITE" id="PS50878"/>
    </source>
</evidence>
<dbReference type="CDD" id="cd01646">
    <property type="entry name" value="RT_Bac_retron_I"/>
    <property type="match status" value="1"/>
</dbReference>
<accession>A0A841UU87</accession>
<sequence>MFNFNIEDYLTDTKLIRMSISYAMYSRLNDDQFCNFFELSINCKNQNKINLLVEYIKNIYSLKQPYIPDESFAYTYPKEDFFIRRCVYLPFKEYAIRYHLINVLSLAVENSFIKTSYANRTQRSLSGFIHLFKLYNDQYKEFIQWGENLIKEFKKEQRESYLLNADITSFYDSVSPHYLINNLFDLTGSILPQKYKPLLQKILQPEIEFYSVVDKLLKLEKKEQGLLVGNITDGYLANILLSKIDELMIAYGFHYARYVDDIKIITNTKDEVIKAVNILQEELHRIGLNLNSAKTEIIHNPKYVKDFFRKDHQIAYGNELINEEHWEDNQKTEKDEDEDEDFDINTINLTANLQEKDCHRITNYLFSLKDHHDYDENLVIQLINKIPEIICKYPKTIKKNTWTVVEFIIFGFPNNIISSAYKAMNDIFKNQNIMDYARTRLIHHLVKPRKKDPPYILMMIKNRERLREKLIAQFQTFLSTKSIDLNLNSLYALWILSHQDNGQTFDENLFRKNVENYLPRPISHTISRVLSSIFSHKDNFNFCDYFDFTELSNNSESEGLE</sequence>
<dbReference type="PANTHER" id="PTHR34047:SF8">
    <property type="entry name" value="PROTEIN YKFC"/>
    <property type="match status" value="1"/>
</dbReference>
<reference evidence="2 3" key="1">
    <citation type="submission" date="2020-07" db="EMBL/GenBank/DDBJ databases">
        <title>Genomes of two Microcystis aeruginosa (Cyanobacteria) strains from Florida (USA) with disparate toxicogenic potential.</title>
        <authorList>
            <person name="Lefler F.W."/>
            <person name="Barbosa M."/>
            <person name="Berthold D.E."/>
            <person name="Laughinghouse H.D. IV."/>
        </authorList>
    </citation>
    <scope>NUCLEOTIDE SEQUENCE [LARGE SCALE GENOMIC DNA]</scope>
    <source>
        <strain evidence="2 3">BLCCF108</strain>
    </source>
</reference>
<proteinExistence type="predicted"/>
<dbReference type="AlphaFoldDB" id="A0A841UU87"/>
<dbReference type="RefSeq" id="WP_185238055.1">
    <property type="nucleotide sequence ID" value="NZ_JACEGB010000470.1"/>
</dbReference>
<keyword evidence="2" id="KW-0548">Nucleotidyltransferase</keyword>
<organism evidence="2 3">
    <name type="scientific">Microcystis aeruginosa BLCC-F108</name>
    <dbReference type="NCBI Taxonomy" id="2755317"/>
    <lineage>
        <taxon>Bacteria</taxon>
        <taxon>Bacillati</taxon>
        <taxon>Cyanobacteriota</taxon>
        <taxon>Cyanophyceae</taxon>
        <taxon>Oscillatoriophycideae</taxon>
        <taxon>Chroococcales</taxon>
        <taxon>Microcystaceae</taxon>
        <taxon>Microcystis</taxon>
    </lineage>
</organism>